<comment type="caution">
    <text evidence="1">The sequence shown here is derived from an EMBL/GenBank/DDBJ whole genome shotgun (WGS) entry which is preliminary data.</text>
</comment>
<name>A0ABR7SJY7_9ACTN</name>
<keyword evidence="2" id="KW-1185">Reference proteome</keyword>
<dbReference type="Proteomes" id="UP000642284">
    <property type="component" value="Unassembled WGS sequence"/>
</dbReference>
<evidence type="ECO:0000313" key="1">
    <source>
        <dbReference type="EMBL" id="MBC9715800.1"/>
    </source>
</evidence>
<organism evidence="1 2">
    <name type="scientific">Streptomyces polyasparticus</name>
    <dbReference type="NCBI Taxonomy" id="2767826"/>
    <lineage>
        <taxon>Bacteria</taxon>
        <taxon>Bacillati</taxon>
        <taxon>Actinomycetota</taxon>
        <taxon>Actinomycetes</taxon>
        <taxon>Kitasatosporales</taxon>
        <taxon>Streptomycetaceae</taxon>
        <taxon>Streptomyces</taxon>
    </lineage>
</organism>
<sequence>MAERGHPDFPLDPRDPTDPLQLVAVGTDYGVLDLRAVRRWGYGWDPAESGTLEPKGRRMTDAEYADHPAYSAEAERRLMRGIDVKRDWLYANTRAVEIDKAVKRDPRLRAAWEKWSGCVAEKGFKRYPDPVAAYTDSAWQRGDDGNTRHTPRERATATADVLCKLRHRTAEIWHAVRAQKQDADIAQHRDRYADGLEALRTYRAAVAEVLDDLG</sequence>
<reference evidence="1 2" key="1">
    <citation type="submission" date="2020-08" db="EMBL/GenBank/DDBJ databases">
        <title>Genemic of Streptomyces polyaspartic.</title>
        <authorList>
            <person name="Liu W."/>
        </authorList>
    </citation>
    <scope>NUCLEOTIDE SEQUENCE [LARGE SCALE GENOMIC DNA]</scope>
    <source>
        <strain evidence="1 2">TRM66268-LWL</strain>
    </source>
</reference>
<protein>
    <submittedName>
        <fullName evidence="1">Uncharacterized protein</fullName>
    </submittedName>
</protein>
<accession>A0ABR7SJY7</accession>
<gene>
    <name evidence="1" type="ORF">H9Y04_24975</name>
</gene>
<dbReference type="EMBL" id="JACTVJ010000012">
    <property type="protein sequence ID" value="MBC9715800.1"/>
    <property type="molecule type" value="Genomic_DNA"/>
</dbReference>
<evidence type="ECO:0000313" key="2">
    <source>
        <dbReference type="Proteomes" id="UP000642284"/>
    </source>
</evidence>
<proteinExistence type="predicted"/>